<gene>
    <name evidence="3" type="ORF">U9M48_015808</name>
</gene>
<dbReference type="InterPro" id="IPR036291">
    <property type="entry name" value="NAD(P)-bd_dom_sf"/>
</dbReference>
<protein>
    <recommendedName>
        <fullName evidence="2">NAD-dependent epimerase/dehydratase domain-containing protein</fullName>
    </recommendedName>
</protein>
<sequence>MTTTGGGGGGEEEEKARSTVVCVTGGGGYIGSWLVRKLLGRGCVVHATLRSLGTPSSSSEHMHGRQIQQLSLTNAYMAPLWTHVRIADEKKTGMLRALPGAEERLRLFEADVYDADTFEPAIAGCEFVFLVATPMVHDPNSTKYKDTTEAAVDAARIVLRQCERSGTVKRVIHTASVAAASPLKEDGTGYKDCFDESNWTPLNLSYAFTNAYLDVRTAYVWSKTLSEKELLSYNDDEPTATGPEEPRRGRAVEVVSLVCGLVGGDTIQSYLWSSIPVIVSPLTGDALCHNSLLFLQALLGCVPLAHLEDVCHAHVFCMDQPSMAGRFLCAAGYPTMRDYLDHFAAKHPDLKIQLTEVAGEGVRIRADSRKLEDLGFRFKYGVEETLDYSVECAKRLGEL</sequence>
<feature type="domain" description="NAD-dependent epimerase/dehydratase" evidence="2">
    <location>
        <begin position="21"/>
        <end position="188"/>
    </location>
</feature>
<dbReference type="InterPro" id="IPR001509">
    <property type="entry name" value="Epimerase_deHydtase"/>
</dbReference>
<organism evidence="3 4">
    <name type="scientific">Paspalum notatum var. saurae</name>
    <dbReference type="NCBI Taxonomy" id="547442"/>
    <lineage>
        <taxon>Eukaryota</taxon>
        <taxon>Viridiplantae</taxon>
        <taxon>Streptophyta</taxon>
        <taxon>Embryophyta</taxon>
        <taxon>Tracheophyta</taxon>
        <taxon>Spermatophyta</taxon>
        <taxon>Magnoliopsida</taxon>
        <taxon>Liliopsida</taxon>
        <taxon>Poales</taxon>
        <taxon>Poaceae</taxon>
        <taxon>PACMAD clade</taxon>
        <taxon>Panicoideae</taxon>
        <taxon>Andropogonodae</taxon>
        <taxon>Paspaleae</taxon>
        <taxon>Paspalinae</taxon>
        <taxon>Paspalum</taxon>
    </lineage>
</organism>
<dbReference type="Pfam" id="PF01370">
    <property type="entry name" value="Epimerase"/>
    <property type="match status" value="1"/>
</dbReference>
<dbReference type="InterPro" id="IPR050425">
    <property type="entry name" value="NAD(P)_dehydrat-like"/>
</dbReference>
<proteinExistence type="predicted"/>
<dbReference type="Proteomes" id="UP001341281">
    <property type="component" value="Chromosome 03"/>
</dbReference>
<keyword evidence="4" id="KW-1185">Reference proteome</keyword>
<evidence type="ECO:0000313" key="4">
    <source>
        <dbReference type="Proteomes" id="UP001341281"/>
    </source>
</evidence>
<reference evidence="3 4" key="1">
    <citation type="submission" date="2024-02" db="EMBL/GenBank/DDBJ databases">
        <title>High-quality chromosome-scale genome assembly of Pensacola bahiagrass (Paspalum notatum Flugge var. saurae).</title>
        <authorList>
            <person name="Vega J.M."/>
            <person name="Podio M."/>
            <person name="Orjuela J."/>
            <person name="Siena L.A."/>
            <person name="Pessino S.C."/>
            <person name="Combes M.C."/>
            <person name="Mariac C."/>
            <person name="Albertini E."/>
            <person name="Pupilli F."/>
            <person name="Ortiz J.P.A."/>
            <person name="Leblanc O."/>
        </authorList>
    </citation>
    <scope>NUCLEOTIDE SEQUENCE [LARGE SCALE GENOMIC DNA]</scope>
    <source>
        <strain evidence="3">R1</strain>
        <tissue evidence="3">Leaf</tissue>
    </source>
</reference>
<dbReference type="Gene3D" id="3.40.50.720">
    <property type="entry name" value="NAD(P)-binding Rossmann-like Domain"/>
    <property type="match status" value="1"/>
</dbReference>
<dbReference type="AlphaFoldDB" id="A0AAQ3T7L1"/>
<accession>A0AAQ3T7L1</accession>
<evidence type="ECO:0000259" key="2">
    <source>
        <dbReference type="Pfam" id="PF01370"/>
    </source>
</evidence>
<keyword evidence="1" id="KW-0560">Oxidoreductase</keyword>
<name>A0AAQ3T7L1_PASNO</name>
<evidence type="ECO:0000256" key="1">
    <source>
        <dbReference type="ARBA" id="ARBA00023002"/>
    </source>
</evidence>
<dbReference type="GO" id="GO:0016616">
    <property type="term" value="F:oxidoreductase activity, acting on the CH-OH group of donors, NAD or NADP as acceptor"/>
    <property type="evidence" value="ECO:0007669"/>
    <property type="project" value="TreeGrafter"/>
</dbReference>
<dbReference type="PANTHER" id="PTHR10366">
    <property type="entry name" value="NAD DEPENDENT EPIMERASE/DEHYDRATASE"/>
    <property type="match status" value="1"/>
</dbReference>
<evidence type="ECO:0000313" key="3">
    <source>
        <dbReference type="EMBL" id="WVZ66617.1"/>
    </source>
</evidence>
<dbReference type="PANTHER" id="PTHR10366:SF696">
    <property type="entry name" value="OS07G0601900 PROTEIN"/>
    <property type="match status" value="1"/>
</dbReference>
<dbReference type="SUPFAM" id="SSF51735">
    <property type="entry name" value="NAD(P)-binding Rossmann-fold domains"/>
    <property type="match status" value="1"/>
</dbReference>
<dbReference type="EMBL" id="CP144747">
    <property type="protein sequence ID" value="WVZ66617.1"/>
    <property type="molecule type" value="Genomic_DNA"/>
</dbReference>